<dbReference type="Proteomes" id="UP000537825">
    <property type="component" value="Unassembled WGS sequence"/>
</dbReference>
<dbReference type="InterPro" id="IPR000408">
    <property type="entry name" value="Reg_chr_condens"/>
</dbReference>
<dbReference type="PRINTS" id="PR00633">
    <property type="entry name" value="RCCNDNSATION"/>
</dbReference>
<dbReference type="InterPro" id="IPR009091">
    <property type="entry name" value="RCC1/BLIP-II"/>
</dbReference>
<evidence type="ECO:0008006" key="5">
    <source>
        <dbReference type="Google" id="ProtNLM"/>
    </source>
</evidence>
<accession>A0A7X4YEJ4</accession>
<dbReference type="RefSeq" id="WP_139916989.1">
    <property type="nucleotide sequence ID" value="NZ_CBCSLE010000090.1"/>
</dbReference>
<dbReference type="SUPFAM" id="SSF50985">
    <property type="entry name" value="RCC1/BLIP-II"/>
    <property type="match status" value="1"/>
</dbReference>
<gene>
    <name evidence="3" type="ORF">GTZ93_29815</name>
</gene>
<dbReference type="PROSITE" id="PS00626">
    <property type="entry name" value="RCC1_2"/>
    <property type="match status" value="1"/>
</dbReference>
<evidence type="ECO:0000256" key="2">
    <source>
        <dbReference type="SAM" id="SignalP"/>
    </source>
</evidence>
<dbReference type="Gene3D" id="2.130.10.30">
    <property type="entry name" value="Regulator of chromosome condensation 1/beta-lactamase-inhibitor protein II"/>
    <property type="match status" value="1"/>
</dbReference>
<evidence type="ECO:0000313" key="3">
    <source>
        <dbReference type="EMBL" id="NBC44013.1"/>
    </source>
</evidence>
<dbReference type="PROSITE" id="PS51257">
    <property type="entry name" value="PROKAR_LIPOPROTEIN"/>
    <property type="match status" value="1"/>
</dbReference>
<dbReference type="PANTHER" id="PTHR22872">
    <property type="entry name" value="BTK-BINDING PROTEIN-RELATED"/>
    <property type="match status" value="1"/>
</dbReference>
<evidence type="ECO:0000313" key="4">
    <source>
        <dbReference type="Proteomes" id="UP000537825"/>
    </source>
</evidence>
<evidence type="ECO:0000256" key="1">
    <source>
        <dbReference type="ARBA" id="ARBA00022737"/>
    </source>
</evidence>
<comment type="caution">
    <text evidence="3">The sequence shown here is derived from an EMBL/GenBank/DDBJ whole genome shotgun (WGS) entry which is preliminary data.</text>
</comment>
<name>A0A7X4YEJ4_9BACT</name>
<keyword evidence="2" id="KW-0732">Signal</keyword>
<sequence>MSAVRGGGRNRFVLGLVLCLGWLSGCAGPVAPAEEAADPGVARAAVTAPTWTVVRAGRLHSLGLQADGTVWAWGRNRYGQLGNNTTTDRLAPVKVTGLTGVVVDIAAGNEHSLAVKSDGTVWAWGLNDLGQLGDGFTDDQLAPAQVPGIIDATAVAAGTYHSFARRASGAVWAWGLNGEGQLGTGNAGYRVVPHQVSPTP</sequence>
<proteinExistence type="predicted"/>
<dbReference type="EMBL" id="JAAAPK010000009">
    <property type="protein sequence ID" value="NBC44013.1"/>
    <property type="molecule type" value="Genomic_DNA"/>
</dbReference>
<dbReference type="Pfam" id="PF00415">
    <property type="entry name" value="RCC1"/>
    <property type="match status" value="3"/>
</dbReference>
<keyword evidence="4" id="KW-1185">Reference proteome</keyword>
<protein>
    <recommendedName>
        <fullName evidence="5">RCC1 repeat-containing protein</fullName>
    </recommendedName>
</protein>
<organism evidence="3 4">
    <name type="scientific">Corallococcus exiguus</name>
    <dbReference type="NCBI Taxonomy" id="83462"/>
    <lineage>
        <taxon>Bacteria</taxon>
        <taxon>Pseudomonadati</taxon>
        <taxon>Myxococcota</taxon>
        <taxon>Myxococcia</taxon>
        <taxon>Myxococcales</taxon>
        <taxon>Cystobacterineae</taxon>
        <taxon>Myxococcaceae</taxon>
        <taxon>Corallococcus</taxon>
    </lineage>
</organism>
<dbReference type="AlphaFoldDB" id="A0A7X4YEJ4"/>
<keyword evidence="1" id="KW-0677">Repeat</keyword>
<dbReference type="InterPro" id="IPR051625">
    <property type="entry name" value="Signaling_Regulatory_Domain"/>
</dbReference>
<feature type="signal peptide" evidence="2">
    <location>
        <begin position="1"/>
        <end position="27"/>
    </location>
</feature>
<feature type="chain" id="PRO_5030792855" description="RCC1 repeat-containing protein" evidence="2">
    <location>
        <begin position="28"/>
        <end position="200"/>
    </location>
</feature>
<reference evidence="3 4" key="1">
    <citation type="submission" date="2020-01" db="EMBL/GenBank/DDBJ databases">
        <title>The draft genome sequence of Corallococcus exiguus DSM 14696.</title>
        <authorList>
            <person name="Zhang X."/>
            <person name="Zhu H."/>
        </authorList>
    </citation>
    <scope>NUCLEOTIDE SEQUENCE [LARGE SCALE GENOMIC DNA]</scope>
    <source>
        <strain evidence="3 4">DSM 14696</strain>
    </source>
</reference>
<dbReference type="PROSITE" id="PS50012">
    <property type="entry name" value="RCC1_3"/>
    <property type="match status" value="3"/>
</dbReference>